<protein>
    <submittedName>
        <fullName evidence="1">Uncharacterized protein m665R</fullName>
    </submittedName>
</protein>
<reference evidence="1 2" key="1">
    <citation type="journal article" date="2007" name="Virology">
        <title>Sequence and annotation of the 314-kb MT325 and the 321-kb FR483 viruses that infect Chlorella Pbi.</title>
        <authorList>
            <person name="Fitzgerald L.A."/>
            <person name="Graves M.V."/>
            <person name="Li X."/>
            <person name="Feldblyum T."/>
            <person name="Hartigan J."/>
            <person name="Van Etten J.L."/>
        </authorList>
    </citation>
    <scope>NUCLEOTIDE SEQUENCE [LARGE SCALE GENOMIC DNA]</scope>
    <source>
        <strain evidence="1 2">MT325</strain>
    </source>
</reference>
<proteinExistence type="predicted"/>
<accession>A7IV45</accession>
<organism evidence="1 2">
    <name type="scientific">Paramecium bursaria Chlorella virus MT325</name>
    <name type="common">PBCV-MT325</name>
    <dbReference type="NCBI Taxonomy" id="346932"/>
    <lineage>
        <taxon>Viruses</taxon>
        <taxon>Varidnaviria</taxon>
        <taxon>Bamfordvirae</taxon>
        <taxon>Nucleocytoviricota</taxon>
        <taxon>Megaviricetes</taxon>
        <taxon>Algavirales</taxon>
        <taxon>Phycodnaviridae</taxon>
        <taxon>Chlorovirus</taxon>
        <taxon>Chlorovirus conductrix</taxon>
        <taxon>Paramecium bursaria Chlorella virus A1</taxon>
    </lineage>
</organism>
<organismHost>
    <name type="scientific">Paramecium bursaria</name>
    <dbReference type="NCBI Taxonomy" id="74790"/>
</organismHost>
<dbReference type="EMBL" id="DQ491001">
    <property type="protein sequence ID" value="ABT14219.1"/>
    <property type="molecule type" value="Genomic_DNA"/>
</dbReference>
<evidence type="ECO:0000313" key="2">
    <source>
        <dbReference type="Proteomes" id="UP000246715"/>
    </source>
</evidence>
<dbReference type="Proteomes" id="UP000246715">
    <property type="component" value="Segment"/>
</dbReference>
<evidence type="ECO:0000313" key="1">
    <source>
        <dbReference type="EMBL" id="ABT14219.1"/>
    </source>
</evidence>
<sequence>MAKHVHELCFQHPCDTALVFLGNRLLYFLDNFRILCEGRVLDRPCHRRGLKTIVCYAIHKFCKSPPCPQGHVQ</sequence>
<gene>
    <name evidence="1" type="primary">m665R</name>
    <name evidence="1" type="ORF">MT325_m665R</name>
</gene>
<name>A7IV45_PBCVM</name>